<evidence type="ECO:0000313" key="3">
    <source>
        <dbReference type="Proteomes" id="UP000324222"/>
    </source>
</evidence>
<proteinExistence type="predicted"/>
<dbReference type="Proteomes" id="UP000324222">
    <property type="component" value="Unassembled WGS sequence"/>
</dbReference>
<gene>
    <name evidence="2" type="ORF">E2C01_049916</name>
</gene>
<feature type="region of interest" description="Disordered" evidence="1">
    <location>
        <begin position="37"/>
        <end position="88"/>
    </location>
</feature>
<reference evidence="2 3" key="1">
    <citation type="submission" date="2019-05" db="EMBL/GenBank/DDBJ databases">
        <title>Another draft genome of Portunus trituberculatus and its Hox gene families provides insights of decapod evolution.</title>
        <authorList>
            <person name="Jeong J.-H."/>
            <person name="Song I."/>
            <person name="Kim S."/>
            <person name="Choi T."/>
            <person name="Kim D."/>
            <person name="Ryu S."/>
            <person name="Kim W."/>
        </authorList>
    </citation>
    <scope>NUCLEOTIDE SEQUENCE [LARGE SCALE GENOMIC DNA]</scope>
    <source>
        <tissue evidence="2">Muscle</tissue>
    </source>
</reference>
<protein>
    <submittedName>
        <fullName evidence="2">Uncharacterized protein</fullName>
    </submittedName>
</protein>
<evidence type="ECO:0000313" key="2">
    <source>
        <dbReference type="EMBL" id="MPC55969.1"/>
    </source>
</evidence>
<organism evidence="2 3">
    <name type="scientific">Portunus trituberculatus</name>
    <name type="common">Swimming crab</name>
    <name type="synonym">Neptunus trituberculatus</name>
    <dbReference type="NCBI Taxonomy" id="210409"/>
    <lineage>
        <taxon>Eukaryota</taxon>
        <taxon>Metazoa</taxon>
        <taxon>Ecdysozoa</taxon>
        <taxon>Arthropoda</taxon>
        <taxon>Crustacea</taxon>
        <taxon>Multicrustacea</taxon>
        <taxon>Malacostraca</taxon>
        <taxon>Eumalacostraca</taxon>
        <taxon>Eucarida</taxon>
        <taxon>Decapoda</taxon>
        <taxon>Pleocyemata</taxon>
        <taxon>Brachyura</taxon>
        <taxon>Eubrachyura</taxon>
        <taxon>Portunoidea</taxon>
        <taxon>Portunidae</taxon>
        <taxon>Portuninae</taxon>
        <taxon>Portunus</taxon>
    </lineage>
</organism>
<dbReference type="AlphaFoldDB" id="A0A5B7GEN1"/>
<keyword evidence="3" id="KW-1185">Reference proteome</keyword>
<comment type="caution">
    <text evidence="2">The sequence shown here is derived from an EMBL/GenBank/DDBJ whole genome shotgun (WGS) entry which is preliminary data.</text>
</comment>
<accession>A0A5B7GEN1</accession>
<evidence type="ECO:0000256" key="1">
    <source>
        <dbReference type="SAM" id="MobiDB-lite"/>
    </source>
</evidence>
<sequence>MTPSPPTQPCHATHALAPTPVPLPPCSLSRVHQGGFARGCRGGQGERQAGESPDGQHRGVIFVSAPLLPASRSPNLVHSFPPTPSSSP</sequence>
<dbReference type="EMBL" id="VSRR010013587">
    <property type="protein sequence ID" value="MPC55969.1"/>
    <property type="molecule type" value="Genomic_DNA"/>
</dbReference>
<name>A0A5B7GEN1_PORTR</name>